<evidence type="ECO:0000256" key="1">
    <source>
        <dbReference type="SAM" id="Phobius"/>
    </source>
</evidence>
<evidence type="ECO:0000313" key="2">
    <source>
        <dbReference type="EMBL" id="BBO23761.1"/>
    </source>
</evidence>
<reference evidence="2" key="1">
    <citation type="journal article" name="DNA Res.">
        <title>The physiological potential of anammox bacteria as revealed by their core genome structure.</title>
        <authorList>
            <person name="Okubo T."/>
            <person name="Toyoda A."/>
            <person name="Fukuhara K."/>
            <person name="Uchiyama I."/>
            <person name="Harigaya Y."/>
            <person name="Kuroiwa M."/>
            <person name="Suzuki T."/>
            <person name="Murakami Y."/>
            <person name="Suwa Y."/>
            <person name="Takami H."/>
        </authorList>
    </citation>
    <scope>NUCLEOTIDE SEQUENCE</scope>
    <source>
        <strain evidence="2">317325-2</strain>
    </source>
</reference>
<feature type="transmembrane region" description="Helical" evidence="1">
    <location>
        <begin position="123"/>
        <end position="142"/>
    </location>
</feature>
<accession>A0A809S9N8</accession>
<keyword evidence="1" id="KW-0812">Transmembrane</keyword>
<evidence type="ECO:0000313" key="3">
    <source>
        <dbReference type="Proteomes" id="UP000662873"/>
    </source>
</evidence>
<keyword evidence="1" id="KW-1133">Transmembrane helix</keyword>
<sequence>MISIATQFYVPPPSIPDLWLLQIVLAMFVTSFGVCIGLAILRLTDPFLMRLFLSVAALLYTCPGAVLMTFSTNPEAFADATHLVWWGSIFGSLALGPLSWWIAVDVRRSILEIPKQARALSFLWAYTGALWFLSVVGLLSGVH</sequence>
<dbReference type="EMBL" id="AP021858">
    <property type="protein sequence ID" value="BBO23761.1"/>
    <property type="molecule type" value="Genomic_DNA"/>
</dbReference>
<feature type="transmembrane region" description="Helical" evidence="1">
    <location>
        <begin position="48"/>
        <end position="71"/>
    </location>
</feature>
<gene>
    <name evidence="2" type="ORF">NPRO_13560</name>
</gene>
<feature type="transmembrane region" description="Helical" evidence="1">
    <location>
        <begin position="19"/>
        <end position="41"/>
    </location>
</feature>
<keyword evidence="1" id="KW-0472">Membrane</keyword>
<dbReference type="AlphaFoldDB" id="A0A809S9N8"/>
<protein>
    <submittedName>
        <fullName evidence="2">Uncharacterized protein</fullName>
    </submittedName>
</protein>
<dbReference type="KEGG" id="npy:NPRO_13560"/>
<organism evidence="2 3">
    <name type="scientific">Candidatus Nitrosymbiomonas proteolyticus</name>
    <dbReference type="NCBI Taxonomy" id="2608984"/>
    <lineage>
        <taxon>Bacteria</taxon>
        <taxon>Bacillati</taxon>
        <taxon>Armatimonadota</taxon>
        <taxon>Armatimonadota incertae sedis</taxon>
        <taxon>Candidatus Nitrosymbiomonas</taxon>
    </lineage>
</organism>
<name>A0A809S9N8_9BACT</name>
<dbReference type="Proteomes" id="UP000662873">
    <property type="component" value="Chromosome"/>
</dbReference>
<proteinExistence type="predicted"/>
<feature type="transmembrane region" description="Helical" evidence="1">
    <location>
        <begin position="83"/>
        <end position="103"/>
    </location>
</feature>